<feature type="non-terminal residue" evidence="1">
    <location>
        <position position="284"/>
    </location>
</feature>
<evidence type="ECO:0000313" key="2">
    <source>
        <dbReference type="Proteomes" id="UP000789739"/>
    </source>
</evidence>
<dbReference type="AlphaFoldDB" id="A0A9N9HCS4"/>
<reference evidence="1" key="1">
    <citation type="submission" date="2021-06" db="EMBL/GenBank/DDBJ databases">
        <authorList>
            <person name="Kallberg Y."/>
            <person name="Tangrot J."/>
            <person name="Rosling A."/>
        </authorList>
    </citation>
    <scope>NUCLEOTIDE SEQUENCE</scope>
    <source>
        <strain evidence="1">BR232B</strain>
    </source>
</reference>
<sequence>DLSPSRSVSLVGSTIKKHPNYLTLENFEFLDELTPEETHTIERKFDHLNKNPPNRNNDWKKEVGHVHPWVQNVYKSLAAIWEGLAIIRDAHNGGPSGSIYADHYLTYTTWQDLYTQREIDWAKCYAFEDKLEWSSSSLDQAMVQCHRYSRYFFDTGENSTYKYISIITNGSKYALWYSYLNEEGDMFGGLTDSIEWCKETLLIVGRVFKSFAQANINRLRANASPRELESFFPSKDIANVDSPNTTSISFPRRHVNINKGLYDVILEWAVNRSQFGLPIVSTSI</sequence>
<protein>
    <submittedName>
        <fullName evidence="1">5847_t:CDS:1</fullName>
    </submittedName>
</protein>
<name>A0A9N9HCS4_9GLOM</name>
<feature type="non-terminal residue" evidence="1">
    <location>
        <position position="1"/>
    </location>
</feature>
<gene>
    <name evidence="1" type="ORF">PBRASI_LOCUS10949</name>
</gene>
<dbReference type="EMBL" id="CAJVPI010003988">
    <property type="protein sequence ID" value="CAG8664091.1"/>
    <property type="molecule type" value="Genomic_DNA"/>
</dbReference>
<evidence type="ECO:0000313" key="1">
    <source>
        <dbReference type="EMBL" id="CAG8664091.1"/>
    </source>
</evidence>
<accession>A0A9N9HCS4</accession>
<organism evidence="1 2">
    <name type="scientific">Paraglomus brasilianum</name>
    <dbReference type="NCBI Taxonomy" id="144538"/>
    <lineage>
        <taxon>Eukaryota</taxon>
        <taxon>Fungi</taxon>
        <taxon>Fungi incertae sedis</taxon>
        <taxon>Mucoromycota</taxon>
        <taxon>Glomeromycotina</taxon>
        <taxon>Glomeromycetes</taxon>
        <taxon>Paraglomerales</taxon>
        <taxon>Paraglomeraceae</taxon>
        <taxon>Paraglomus</taxon>
    </lineage>
</organism>
<dbReference type="Proteomes" id="UP000789739">
    <property type="component" value="Unassembled WGS sequence"/>
</dbReference>
<keyword evidence="2" id="KW-1185">Reference proteome</keyword>
<proteinExistence type="predicted"/>
<comment type="caution">
    <text evidence="1">The sequence shown here is derived from an EMBL/GenBank/DDBJ whole genome shotgun (WGS) entry which is preliminary data.</text>
</comment>
<dbReference type="OrthoDB" id="10570914at2759"/>